<dbReference type="VEuPathDB" id="FungiDB:ASPBRDRAFT_445744"/>
<evidence type="ECO:0000313" key="1">
    <source>
        <dbReference type="EMBL" id="OJJ74335.1"/>
    </source>
</evidence>
<dbReference type="EMBL" id="KV878681">
    <property type="protein sequence ID" value="OJJ74335.1"/>
    <property type="molecule type" value="Genomic_DNA"/>
</dbReference>
<dbReference type="RefSeq" id="XP_067481583.1">
    <property type="nucleotide sequence ID" value="XM_067625230.1"/>
</dbReference>
<evidence type="ECO:0000313" key="2">
    <source>
        <dbReference type="Proteomes" id="UP000184499"/>
    </source>
</evidence>
<name>A0A1L9URL9_ASPBC</name>
<accession>A0A1L9URL9</accession>
<dbReference type="AlphaFoldDB" id="A0A1L9URL9"/>
<sequence>MDPMLAILYSLVKCSSIQRAHHMTACVSHLYFSSSLTSATSHSFSHSSLASLAVHHGLQPSHPSHMYVHMPFRNFPPFHSIPPTSHVSELRIAKVDNIHFSRAIPVANLFRGQTGNPNKVEDPYT</sequence>
<protein>
    <submittedName>
        <fullName evidence="1">Uncharacterized protein</fullName>
    </submittedName>
</protein>
<organism evidence="1 2">
    <name type="scientific">Aspergillus brasiliensis (strain CBS 101740 / IMI 381727 / IBT 21946)</name>
    <dbReference type="NCBI Taxonomy" id="767769"/>
    <lineage>
        <taxon>Eukaryota</taxon>
        <taxon>Fungi</taxon>
        <taxon>Dikarya</taxon>
        <taxon>Ascomycota</taxon>
        <taxon>Pezizomycotina</taxon>
        <taxon>Eurotiomycetes</taxon>
        <taxon>Eurotiomycetidae</taxon>
        <taxon>Eurotiales</taxon>
        <taxon>Aspergillaceae</taxon>
        <taxon>Aspergillus</taxon>
        <taxon>Aspergillus subgen. Circumdati</taxon>
    </lineage>
</organism>
<dbReference type="GeneID" id="93577718"/>
<gene>
    <name evidence="1" type="ORF">ASPBRDRAFT_445744</name>
</gene>
<proteinExistence type="predicted"/>
<reference evidence="2" key="1">
    <citation type="journal article" date="2017" name="Genome Biol.">
        <title>Comparative genomics reveals high biological diversity and specific adaptations in the industrially and medically important fungal genus Aspergillus.</title>
        <authorList>
            <person name="de Vries R.P."/>
            <person name="Riley R."/>
            <person name="Wiebenga A."/>
            <person name="Aguilar-Osorio G."/>
            <person name="Amillis S."/>
            <person name="Uchima C.A."/>
            <person name="Anderluh G."/>
            <person name="Asadollahi M."/>
            <person name="Askin M."/>
            <person name="Barry K."/>
            <person name="Battaglia E."/>
            <person name="Bayram O."/>
            <person name="Benocci T."/>
            <person name="Braus-Stromeyer S.A."/>
            <person name="Caldana C."/>
            <person name="Canovas D."/>
            <person name="Cerqueira G.C."/>
            <person name="Chen F."/>
            <person name="Chen W."/>
            <person name="Choi C."/>
            <person name="Clum A."/>
            <person name="Dos Santos R.A."/>
            <person name="Damasio A.R."/>
            <person name="Diallinas G."/>
            <person name="Emri T."/>
            <person name="Fekete E."/>
            <person name="Flipphi M."/>
            <person name="Freyberg S."/>
            <person name="Gallo A."/>
            <person name="Gournas C."/>
            <person name="Habgood R."/>
            <person name="Hainaut M."/>
            <person name="Harispe M.L."/>
            <person name="Henrissat B."/>
            <person name="Hilden K.S."/>
            <person name="Hope R."/>
            <person name="Hossain A."/>
            <person name="Karabika E."/>
            <person name="Karaffa L."/>
            <person name="Karanyi Z."/>
            <person name="Krasevec N."/>
            <person name="Kuo A."/>
            <person name="Kusch H."/>
            <person name="LaButti K."/>
            <person name="Lagendijk E.L."/>
            <person name="Lapidus A."/>
            <person name="Levasseur A."/>
            <person name="Lindquist E."/>
            <person name="Lipzen A."/>
            <person name="Logrieco A.F."/>
            <person name="MacCabe A."/>
            <person name="Maekelae M.R."/>
            <person name="Malavazi I."/>
            <person name="Melin P."/>
            <person name="Meyer V."/>
            <person name="Mielnichuk N."/>
            <person name="Miskei M."/>
            <person name="Molnar A.P."/>
            <person name="Mule G."/>
            <person name="Ngan C.Y."/>
            <person name="Orejas M."/>
            <person name="Orosz E."/>
            <person name="Ouedraogo J.P."/>
            <person name="Overkamp K.M."/>
            <person name="Park H.-S."/>
            <person name="Perrone G."/>
            <person name="Piumi F."/>
            <person name="Punt P.J."/>
            <person name="Ram A.F."/>
            <person name="Ramon A."/>
            <person name="Rauscher S."/>
            <person name="Record E."/>
            <person name="Riano-Pachon D.M."/>
            <person name="Robert V."/>
            <person name="Roehrig J."/>
            <person name="Ruller R."/>
            <person name="Salamov A."/>
            <person name="Salih N.S."/>
            <person name="Samson R.A."/>
            <person name="Sandor E."/>
            <person name="Sanguinetti M."/>
            <person name="Schuetze T."/>
            <person name="Sepcic K."/>
            <person name="Shelest E."/>
            <person name="Sherlock G."/>
            <person name="Sophianopoulou V."/>
            <person name="Squina F.M."/>
            <person name="Sun H."/>
            <person name="Susca A."/>
            <person name="Todd R.B."/>
            <person name="Tsang A."/>
            <person name="Unkles S.E."/>
            <person name="van de Wiele N."/>
            <person name="van Rossen-Uffink D."/>
            <person name="Oliveira J.V."/>
            <person name="Vesth T.C."/>
            <person name="Visser J."/>
            <person name="Yu J.-H."/>
            <person name="Zhou M."/>
            <person name="Andersen M.R."/>
            <person name="Archer D.B."/>
            <person name="Baker S.E."/>
            <person name="Benoit I."/>
            <person name="Brakhage A.A."/>
            <person name="Braus G.H."/>
            <person name="Fischer R."/>
            <person name="Frisvad J.C."/>
            <person name="Goldman G.H."/>
            <person name="Houbraken J."/>
            <person name="Oakley B."/>
            <person name="Pocsi I."/>
            <person name="Scazzocchio C."/>
            <person name="Seiboth B."/>
            <person name="vanKuyk P.A."/>
            <person name="Wortman J."/>
            <person name="Dyer P.S."/>
            <person name="Grigoriev I.V."/>
        </authorList>
    </citation>
    <scope>NUCLEOTIDE SEQUENCE [LARGE SCALE GENOMIC DNA]</scope>
    <source>
        <strain evidence="2">CBS 101740 / IMI 381727 / IBT 21946</strain>
    </source>
</reference>
<dbReference type="Proteomes" id="UP000184499">
    <property type="component" value="Unassembled WGS sequence"/>
</dbReference>
<keyword evidence="2" id="KW-1185">Reference proteome</keyword>